<evidence type="ECO:0000256" key="7">
    <source>
        <dbReference type="ARBA" id="ARBA00022777"/>
    </source>
</evidence>
<evidence type="ECO:0000256" key="10">
    <source>
        <dbReference type="ARBA" id="ARBA00023136"/>
    </source>
</evidence>
<dbReference type="InterPro" id="IPR003594">
    <property type="entry name" value="HATPase_dom"/>
</dbReference>
<evidence type="ECO:0000256" key="2">
    <source>
        <dbReference type="ARBA" id="ARBA00004370"/>
    </source>
</evidence>
<sequence>MQGADPGVLRRPRPLWQKLASWTIPAIAFLLGAGLWLTMLNMKELSDSAYDRSLAGAIRAIDLNISTESGGVGVELPYPLFESFQTTADGEVFFRVSTDDNLVQIGDALLPPPPDDISPGSYVFSDARYLGREVRIGVFKRPLQTPLYGAPTAQNIIIEVAETTGSRQAFRDEIFRRALWRDAAVVFASILFLALGAHVAIRPLASLQERLERRDPQDRTRLVPPARLPSEVVPLVAALNGLIDRYREQGEAQRRFIDDASHQLKTPIAVLRAQIDYALAETAPEARTEALLSMRTVVERAGRTMTQLLALARAKNARLLTNQPDGVPSPEALLTDVARLHLSRARQRRIAIEVEMAGPDRPMPGQRDLLFEALSNLVDNAIRHSLPGGRVILRAEPAADARSIALTVLDEGPGFQVADIALPRERFHEPGGPSPSGGSGLGLAIAEAIARAHGGSLRLANREPTGAAATIDLPIPAFAR</sequence>
<evidence type="ECO:0000259" key="12">
    <source>
        <dbReference type="PROSITE" id="PS50109"/>
    </source>
</evidence>
<comment type="catalytic activity">
    <reaction evidence="1">
        <text>ATP + protein L-histidine = ADP + protein N-phospho-L-histidine.</text>
        <dbReference type="EC" id="2.7.13.3"/>
    </reaction>
</comment>
<feature type="transmembrane region" description="Helical" evidence="11">
    <location>
        <begin position="20"/>
        <end position="40"/>
    </location>
</feature>
<dbReference type="RefSeq" id="WP_062228576.1">
    <property type="nucleotide sequence ID" value="NZ_BBWR01000013.1"/>
</dbReference>
<evidence type="ECO:0000256" key="8">
    <source>
        <dbReference type="ARBA" id="ARBA00022989"/>
    </source>
</evidence>
<dbReference type="EC" id="2.7.13.3" evidence="3"/>
<dbReference type="PANTHER" id="PTHR45436:SF1">
    <property type="entry name" value="SENSOR PROTEIN QSEC"/>
    <property type="match status" value="1"/>
</dbReference>
<accession>A0A0P0Z1Q6</accession>
<dbReference type="Pfam" id="PF08521">
    <property type="entry name" value="2CSK_N"/>
    <property type="match status" value="1"/>
</dbReference>
<dbReference type="Pfam" id="PF00512">
    <property type="entry name" value="HisKA"/>
    <property type="match status" value="1"/>
</dbReference>
<evidence type="ECO:0000256" key="11">
    <source>
        <dbReference type="SAM" id="Phobius"/>
    </source>
</evidence>
<dbReference type="InterPro" id="IPR004358">
    <property type="entry name" value="Sig_transdc_His_kin-like_C"/>
</dbReference>
<dbReference type="InterPro" id="IPR036097">
    <property type="entry name" value="HisK_dim/P_sf"/>
</dbReference>
<keyword evidence="4" id="KW-0597">Phosphoprotein</keyword>
<dbReference type="PROSITE" id="PS50885">
    <property type="entry name" value="HAMP"/>
    <property type="match status" value="1"/>
</dbReference>
<name>A0A0P0Z1Q6_9HYPH</name>
<dbReference type="CDD" id="cd00082">
    <property type="entry name" value="HisKA"/>
    <property type="match status" value="1"/>
</dbReference>
<evidence type="ECO:0000313" key="14">
    <source>
        <dbReference type="EMBL" id="BAT27828.1"/>
    </source>
</evidence>
<organism evidence="14">
    <name type="scientific">Aureimonas frigidaquae</name>
    <dbReference type="NCBI Taxonomy" id="424757"/>
    <lineage>
        <taxon>Bacteria</taxon>
        <taxon>Pseudomonadati</taxon>
        <taxon>Pseudomonadota</taxon>
        <taxon>Alphaproteobacteria</taxon>
        <taxon>Hyphomicrobiales</taxon>
        <taxon>Aurantimonadaceae</taxon>
        <taxon>Aureimonas</taxon>
    </lineage>
</organism>
<dbReference type="InterPro" id="IPR003660">
    <property type="entry name" value="HAMP_dom"/>
</dbReference>
<dbReference type="CDD" id="cd00075">
    <property type="entry name" value="HATPase"/>
    <property type="match status" value="1"/>
</dbReference>
<reference evidence="14" key="1">
    <citation type="journal article" date="2015" name="Proc. Natl. Acad. Sci. U.S.A.">
        <title>Bacterial clade with the ribosomal RNA operon on a small plasmid rather than the chromosome.</title>
        <authorList>
            <person name="Anda M."/>
            <person name="Ohtsubo Y."/>
            <person name="Okubo T."/>
            <person name="Sugawara M."/>
            <person name="Nagata Y."/>
            <person name="Tsuda M."/>
            <person name="Minamisawa K."/>
            <person name="Mitsui H."/>
        </authorList>
    </citation>
    <scope>NUCLEOTIDE SEQUENCE</scope>
    <source>
        <strain evidence="14">JCM 14755</strain>
    </source>
</reference>
<dbReference type="InterPro" id="IPR050428">
    <property type="entry name" value="TCS_sensor_his_kinase"/>
</dbReference>
<dbReference type="Pfam" id="PF02518">
    <property type="entry name" value="HATPase_c"/>
    <property type="match status" value="1"/>
</dbReference>
<keyword evidence="8 11" id="KW-1133">Transmembrane helix</keyword>
<dbReference type="Gene3D" id="3.30.565.10">
    <property type="entry name" value="Histidine kinase-like ATPase, C-terminal domain"/>
    <property type="match status" value="1"/>
</dbReference>
<feature type="domain" description="HAMP" evidence="13">
    <location>
        <begin position="198"/>
        <end position="251"/>
    </location>
</feature>
<dbReference type="SMART" id="SM00387">
    <property type="entry name" value="HATPase_c"/>
    <property type="match status" value="1"/>
</dbReference>
<evidence type="ECO:0000256" key="3">
    <source>
        <dbReference type="ARBA" id="ARBA00012438"/>
    </source>
</evidence>
<evidence type="ECO:0000259" key="13">
    <source>
        <dbReference type="PROSITE" id="PS50885"/>
    </source>
</evidence>
<dbReference type="GO" id="GO:0000155">
    <property type="term" value="F:phosphorelay sensor kinase activity"/>
    <property type="evidence" value="ECO:0007669"/>
    <property type="project" value="InterPro"/>
</dbReference>
<dbReference type="OrthoDB" id="8673316at2"/>
<dbReference type="AlphaFoldDB" id="A0A0P0Z1Q6"/>
<dbReference type="PROSITE" id="PS50109">
    <property type="entry name" value="HIS_KIN"/>
    <property type="match status" value="1"/>
</dbReference>
<evidence type="ECO:0000256" key="4">
    <source>
        <dbReference type="ARBA" id="ARBA00022553"/>
    </source>
</evidence>
<dbReference type="InterPro" id="IPR036890">
    <property type="entry name" value="HATPase_C_sf"/>
</dbReference>
<dbReference type="Gene3D" id="1.10.287.130">
    <property type="match status" value="1"/>
</dbReference>
<dbReference type="PANTHER" id="PTHR45436">
    <property type="entry name" value="SENSOR HISTIDINE KINASE YKOH"/>
    <property type="match status" value="1"/>
</dbReference>
<dbReference type="InterPro" id="IPR003661">
    <property type="entry name" value="HisK_dim/P_dom"/>
</dbReference>
<comment type="subcellular location">
    <subcellularLocation>
        <location evidence="2">Membrane</location>
    </subcellularLocation>
</comment>
<dbReference type="EMBL" id="LC066376">
    <property type="protein sequence ID" value="BAT27828.1"/>
    <property type="molecule type" value="Genomic_DNA"/>
</dbReference>
<keyword evidence="5" id="KW-0808">Transferase</keyword>
<evidence type="ECO:0000256" key="6">
    <source>
        <dbReference type="ARBA" id="ARBA00022692"/>
    </source>
</evidence>
<keyword evidence="7" id="KW-0418">Kinase</keyword>
<keyword evidence="9" id="KW-0902">Two-component regulatory system</keyword>
<proteinExistence type="predicted"/>
<keyword evidence="6 11" id="KW-0812">Transmembrane</keyword>
<dbReference type="SUPFAM" id="SSF55874">
    <property type="entry name" value="ATPase domain of HSP90 chaperone/DNA topoisomerase II/histidine kinase"/>
    <property type="match status" value="1"/>
</dbReference>
<keyword evidence="10 11" id="KW-0472">Membrane</keyword>
<dbReference type="PRINTS" id="PR00344">
    <property type="entry name" value="BCTRLSENSOR"/>
</dbReference>
<protein>
    <recommendedName>
        <fullName evidence="3">histidine kinase</fullName>
        <ecNumber evidence="3">2.7.13.3</ecNumber>
    </recommendedName>
</protein>
<dbReference type="GO" id="GO:0005886">
    <property type="term" value="C:plasma membrane"/>
    <property type="evidence" value="ECO:0007669"/>
    <property type="project" value="TreeGrafter"/>
</dbReference>
<feature type="domain" description="Histidine kinase" evidence="12">
    <location>
        <begin position="259"/>
        <end position="477"/>
    </location>
</feature>
<evidence type="ECO:0000256" key="1">
    <source>
        <dbReference type="ARBA" id="ARBA00000085"/>
    </source>
</evidence>
<dbReference type="SMART" id="SM00388">
    <property type="entry name" value="HisKA"/>
    <property type="match status" value="1"/>
</dbReference>
<feature type="transmembrane region" description="Helical" evidence="11">
    <location>
        <begin position="179"/>
        <end position="201"/>
    </location>
</feature>
<dbReference type="SUPFAM" id="SSF47384">
    <property type="entry name" value="Homodimeric domain of signal transducing histidine kinase"/>
    <property type="match status" value="1"/>
</dbReference>
<dbReference type="InterPro" id="IPR005467">
    <property type="entry name" value="His_kinase_dom"/>
</dbReference>
<evidence type="ECO:0000256" key="9">
    <source>
        <dbReference type="ARBA" id="ARBA00023012"/>
    </source>
</evidence>
<dbReference type="InterPro" id="IPR013727">
    <property type="entry name" value="2CSK_N"/>
</dbReference>
<evidence type="ECO:0000256" key="5">
    <source>
        <dbReference type="ARBA" id="ARBA00022679"/>
    </source>
</evidence>